<reference evidence="1 2" key="1">
    <citation type="submission" date="2019-10" db="EMBL/GenBank/DDBJ databases">
        <title>Pseudomonas dajingensis sp. nov., isolated from the profound head ulcers of farmed Murray cod (Maccullochella peelii peelii).</title>
        <authorList>
            <person name="Liu Y."/>
        </authorList>
    </citation>
    <scope>NUCLEOTIDE SEQUENCE [LARGE SCALE GENOMIC DNA]</scope>
    <source>
        <strain evidence="1 2">MC042</strain>
    </source>
</reference>
<dbReference type="AlphaFoldDB" id="A0A7X1U4U1"/>
<evidence type="ECO:0000313" key="2">
    <source>
        <dbReference type="Proteomes" id="UP000486534"/>
    </source>
</evidence>
<accession>A0A7X1U4U1</accession>
<evidence type="ECO:0000313" key="1">
    <source>
        <dbReference type="EMBL" id="MQA54226.1"/>
    </source>
</evidence>
<sequence>MSVINLTAPAPRTKTKRWFSRRRLSTAHKQLVSLSQFQAIGWFFTLVDSMAKGSCLDQLNAMYAFDREVKQFSLGYFAPVHLLTSATWDDRVLAAWCLNGSEQRALAKKLVADGAYNFWPDTRFCDPVWDEHVQVRLAAINAGETVNAQFDIVDFVGQPARDRLEFVH</sequence>
<comment type="caution">
    <text evidence="1">The sequence shown here is derived from an EMBL/GenBank/DDBJ whole genome shotgun (WGS) entry which is preliminary data.</text>
</comment>
<protein>
    <submittedName>
        <fullName evidence="1">Uncharacterized protein</fullName>
    </submittedName>
</protein>
<dbReference type="RefSeq" id="WP_152897778.1">
    <property type="nucleotide sequence ID" value="NZ_WHUV01000002.1"/>
</dbReference>
<dbReference type="Proteomes" id="UP000486534">
    <property type="component" value="Unassembled WGS sequence"/>
</dbReference>
<name>A0A7X1U4U1_9PSED</name>
<dbReference type="EMBL" id="WHUV01000002">
    <property type="protein sequence ID" value="MQA54226.1"/>
    <property type="molecule type" value="Genomic_DNA"/>
</dbReference>
<organism evidence="1 2">
    <name type="scientific">Pseudomonas piscis</name>
    <dbReference type="NCBI Taxonomy" id="2614538"/>
    <lineage>
        <taxon>Bacteria</taxon>
        <taxon>Pseudomonadati</taxon>
        <taxon>Pseudomonadota</taxon>
        <taxon>Gammaproteobacteria</taxon>
        <taxon>Pseudomonadales</taxon>
        <taxon>Pseudomonadaceae</taxon>
        <taxon>Pseudomonas</taxon>
    </lineage>
</organism>
<gene>
    <name evidence="1" type="ORF">GDH07_12980</name>
</gene>
<proteinExistence type="predicted"/>